<dbReference type="GeneID" id="38782167"/>
<dbReference type="Proteomes" id="UP000287166">
    <property type="component" value="Unassembled WGS sequence"/>
</dbReference>
<comment type="caution">
    <text evidence="2">The sequence shown here is derived from an EMBL/GenBank/DDBJ whole genome shotgun (WGS) entry which is preliminary data.</text>
</comment>
<dbReference type="InParanoid" id="A0A401GSV0"/>
<proteinExistence type="predicted"/>
<organism evidence="2 3">
    <name type="scientific">Sparassis crispa</name>
    <dbReference type="NCBI Taxonomy" id="139825"/>
    <lineage>
        <taxon>Eukaryota</taxon>
        <taxon>Fungi</taxon>
        <taxon>Dikarya</taxon>
        <taxon>Basidiomycota</taxon>
        <taxon>Agaricomycotina</taxon>
        <taxon>Agaricomycetes</taxon>
        <taxon>Polyporales</taxon>
        <taxon>Sparassidaceae</taxon>
        <taxon>Sparassis</taxon>
    </lineage>
</organism>
<evidence type="ECO:0000313" key="2">
    <source>
        <dbReference type="EMBL" id="GBE85250.1"/>
    </source>
</evidence>
<protein>
    <submittedName>
        <fullName evidence="2">Uncharacterized protein</fullName>
    </submittedName>
</protein>
<dbReference type="AlphaFoldDB" id="A0A401GSV0"/>
<accession>A0A401GSV0</accession>
<evidence type="ECO:0000313" key="3">
    <source>
        <dbReference type="Proteomes" id="UP000287166"/>
    </source>
</evidence>
<dbReference type="OrthoDB" id="565731at2759"/>
<keyword evidence="3" id="KW-1185">Reference proteome</keyword>
<dbReference type="RefSeq" id="XP_027616163.1">
    <property type="nucleotide sequence ID" value="XM_027760362.1"/>
</dbReference>
<dbReference type="EMBL" id="BFAD01000007">
    <property type="protein sequence ID" value="GBE85250.1"/>
    <property type="molecule type" value="Genomic_DNA"/>
</dbReference>
<sequence length="335" mass="37982">MASVEFGRICRRWRSMTRVQRAYRPPFVPFSPRRILQARNFHQTPLALRKKQKGSKADSGDLFGSDDSGESLFGLDDSFGKDAGTPEGAGGSSSQKLSPEARLTRFNDTRKFVSDRIGRKPAVKVPQVRNATWQHLFGLATTKEQMEGIVEMFPLWRDSKRKFNPQNVELFVRRCEELKCPTLALQVFSDHPKYGFDLSSLTAARRLLHSLHVEHPLQYTITLSALFRVYKLPVVSSDLLSCAMLTSACFKHGTHQSLAIASEMVPHLMTLLEKVEPETMQLPRESMERAKESGKEKAWLAWTLNKIEKALQTKGQDHAWLSQWRQASGHAQLSS</sequence>
<feature type="region of interest" description="Disordered" evidence="1">
    <location>
        <begin position="46"/>
        <end position="100"/>
    </location>
</feature>
<evidence type="ECO:0000256" key="1">
    <source>
        <dbReference type="SAM" id="MobiDB-lite"/>
    </source>
</evidence>
<name>A0A401GSV0_9APHY</name>
<reference evidence="2 3" key="1">
    <citation type="journal article" date="2018" name="Sci. Rep.">
        <title>Genome sequence of the cauliflower mushroom Sparassis crispa (Hanabiratake) and its association with beneficial usage.</title>
        <authorList>
            <person name="Kiyama R."/>
            <person name="Furutani Y."/>
            <person name="Kawaguchi K."/>
            <person name="Nakanishi T."/>
        </authorList>
    </citation>
    <scope>NUCLEOTIDE SEQUENCE [LARGE SCALE GENOMIC DNA]</scope>
</reference>
<gene>
    <name evidence="2" type="ORF">SCP_0704370</name>
</gene>